<evidence type="ECO:0000259" key="1">
    <source>
        <dbReference type="Pfam" id="PF00582"/>
    </source>
</evidence>
<dbReference type="InterPro" id="IPR014729">
    <property type="entry name" value="Rossmann-like_a/b/a_fold"/>
</dbReference>
<sequence>MCRHCHFLSAIAPVSGTNKSQPGNKWDMVLLVPFDGSALSKAALTRAMEFADYRDEDITALSVIPDDAAYAREHGWLDADEAFTVEAVADRMREQAESVAPAASFRYEVPEDVSSMASTTTNITRTIREVAHEEEASIVFIGSENAGRVSTPVCSVGSPVSEDPEYDVHIVRHP</sequence>
<organism evidence="2 3">
    <name type="scientific">Haloarcula marismortui (strain ATCC 43049 / DSM 3752 / JCM 8966 / VKM B-1809)</name>
    <name type="common">Halobacterium marismortui</name>
    <dbReference type="NCBI Taxonomy" id="272569"/>
    <lineage>
        <taxon>Archaea</taxon>
        <taxon>Methanobacteriati</taxon>
        <taxon>Methanobacteriota</taxon>
        <taxon>Stenosarchaea group</taxon>
        <taxon>Halobacteria</taxon>
        <taxon>Halobacteriales</taxon>
        <taxon>Haloarculaceae</taxon>
        <taxon>Haloarcula</taxon>
    </lineage>
</organism>
<dbReference type="SUPFAM" id="SSF52402">
    <property type="entry name" value="Adenine nucleotide alpha hydrolases-like"/>
    <property type="match status" value="1"/>
</dbReference>
<dbReference type="CDD" id="cd00293">
    <property type="entry name" value="USP-like"/>
    <property type="match status" value="1"/>
</dbReference>
<dbReference type="HOGENOM" id="CLU_134823_0_0_2"/>
<dbReference type="Gene3D" id="3.40.50.620">
    <property type="entry name" value="HUPs"/>
    <property type="match status" value="1"/>
</dbReference>
<dbReference type="DNASU" id="3129565"/>
<proteinExistence type="predicted"/>
<dbReference type="EMBL" id="AY596297">
    <property type="protein sequence ID" value="AAV48075.1"/>
    <property type="molecule type" value="Genomic_DNA"/>
</dbReference>
<reference evidence="2 3" key="1">
    <citation type="journal article" date="2004" name="Genome Res.">
        <title>Genome sequence of Haloarcula marismortui: a halophilic archaeon from the Dead Sea.</title>
        <authorList>
            <person name="Baliga N.S."/>
            <person name="Bonneau R."/>
            <person name="Facciotti M.T."/>
            <person name="Pan M."/>
            <person name="Glusman G."/>
            <person name="Deutsch E.W."/>
            <person name="Shannon P."/>
            <person name="Chiu Y."/>
            <person name="Weng R.S."/>
            <person name="Gan R.R."/>
            <person name="Hung P."/>
            <person name="Date S.V."/>
            <person name="Marcotte E."/>
            <person name="Hood L."/>
            <person name="Ng W.V."/>
        </authorList>
    </citation>
    <scope>NUCLEOTIDE SEQUENCE [LARGE SCALE GENOMIC DNA]</scope>
    <source>
        <strain evidence="3">ATCC 43049 / DSM 3752 / JCM 8966 / VKM B-1809</strain>
    </source>
</reference>
<dbReference type="PaxDb" id="272569-rrnAC3394"/>
<dbReference type="KEGG" id="hma:rrnAC3394"/>
<dbReference type="AlphaFoldDB" id="Q5UXC8"/>
<feature type="domain" description="UspA" evidence="1">
    <location>
        <begin position="30"/>
        <end position="172"/>
    </location>
</feature>
<evidence type="ECO:0000313" key="3">
    <source>
        <dbReference type="Proteomes" id="UP000001169"/>
    </source>
</evidence>
<dbReference type="InterPro" id="IPR006016">
    <property type="entry name" value="UspA"/>
</dbReference>
<dbReference type="PATRIC" id="fig|272569.17.peg.3912"/>
<accession>Q5UXC8</accession>
<protein>
    <submittedName>
        <fullName evidence="2">Universal stress protein</fullName>
    </submittedName>
</protein>
<gene>
    <name evidence="2" type="primary">usp4</name>
    <name evidence="2" type="ordered locus">rrnAC3394</name>
</gene>
<keyword evidence="3" id="KW-1185">Reference proteome</keyword>
<evidence type="ECO:0000313" key="2">
    <source>
        <dbReference type="EMBL" id="AAV48075.1"/>
    </source>
</evidence>
<dbReference type="Pfam" id="PF00582">
    <property type="entry name" value="Usp"/>
    <property type="match status" value="1"/>
</dbReference>
<dbReference type="Proteomes" id="UP000001169">
    <property type="component" value="Chromosome I"/>
</dbReference>
<name>Q5UXC8_HALMA</name>
<dbReference type="eggNOG" id="arCOG06388">
    <property type="taxonomic scope" value="Archaea"/>
</dbReference>
<dbReference type="EnsemblBacteria" id="AAV48075">
    <property type="protein sequence ID" value="AAV48075"/>
    <property type="gene ID" value="rrnAC3394"/>
</dbReference>